<dbReference type="OrthoDB" id="3517723at2759"/>
<evidence type="ECO:0000313" key="1">
    <source>
        <dbReference type="EMBL" id="RAL62865.1"/>
    </source>
</evidence>
<proteinExistence type="predicted"/>
<dbReference type="Proteomes" id="UP000249056">
    <property type="component" value="Unassembled WGS sequence"/>
</dbReference>
<evidence type="ECO:0000313" key="2">
    <source>
        <dbReference type="Proteomes" id="UP000249056"/>
    </source>
</evidence>
<dbReference type="AlphaFoldDB" id="A0A395IRA9"/>
<reference evidence="1 2" key="1">
    <citation type="submission" date="2018-06" db="EMBL/GenBank/DDBJ databases">
        <title>Genome Sequence of the Brown Rot Fungal Pathogen Monilinia fructigena.</title>
        <authorList>
            <person name="Landi L."/>
            <person name="De Miccolis Angelini R.M."/>
            <person name="Pollastro S."/>
            <person name="Abate D."/>
            <person name="Faretra F."/>
            <person name="Romanazzi G."/>
        </authorList>
    </citation>
    <scope>NUCLEOTIDE SEQUENCE [LARGE SCALE GENOMIC DNA]</scope>
    <source>
        <strain evidence="1 2">Mfrg269</strain>
    </source>
</reference>
<accession>A0A395IRA9</accession>
<name>A0A395IRA9_9HELO</name>
<comment type="caution">
    <text evidence="1">The sequence shown here is derived from an EMBL/GenBank/DDBJ whole genome shotgun (WGS) entry which is preliminary data.</text>
</comment>
<dbReference type="EMBL" id="QKRW01000022">
    <property type="protein sequence ID" value="RAL62865.1"/>
    <property type="molecule type" value="Genomic_DNA"/>
</dbReference>
<organism evidence="1 2">
    <name type="scientific">Monilinia fructigena</name>
    <dbReference type="NCBI Taxonomy" id="38457"/>
    <lineage>
        <taxon>Eukaryota</taxon>
        <taxon>Fungi</taxon>
        <taxon>Dikarya</taxon>
        <taxon>Ascomycota</taxon>
        <taxon>Pezizomycotina</taxon>
        <taxon>Leotiomycetes</taxon>
        <taxon>Helotiales</taxon>
        <taxon>Sclerotiniaceae</taxon>
        <taxon>Monilinia</taxon>
    </lineage>
</organism>
<sequence>MNDMWDNEYDIKVPKHEIPRFVPPIKIEYIERLCEDMRMSRVEEGGGEVNVKDLDVNGKEMEEKAKEFREDLGKQGGHNIGYAQGT</sequence>
<keyword evidence="2" id="KW-1185">Reference proteome</keyword>
<gene>
    <name evidence="1" type="ORF">DID88_004706</name>
</gene>
<protein>
    <submittedName>
        <fullName evidence="1">Uncharacterized protein</fullName>
    </submittedName>
</protein>